<dbReference type="AlphaFoldDB" id="A0A1Y1ZHH3"/>
<dbReference type="PANTHER" id="PTHR21580:SF28">
    <property type="entry name" value="BOREALIN N-TERMINAL DOMAIN-CONTAINING PROTEIN-RELATED"/>
    <property type="match status" value="1"/>
</dbReference>
<sequence>MGKLPKIDDAEKPEIPIIARIKGPGPAAYTLQSTIGNVKYNKSSAPSYSFGMKLKPQKKMVTPGPNQFTPIALRTGVAKAPAYSMAGRNFPHKSESTSPGPASYSYSNYYQSKCRSSPAYSLLGRHNAAKMDLTPSPAAYSTNMKIGSDTPAWTMRPALPRKQIQTSPGPAEYDVVNCNVTKRAPPSYSLHSRLNNDEFSLPKGQINENGSVVSQGRKYRSNRFIVPGPGAYDINLRSVKNTSPRFSFGIKHSEFKAAYIEKESDLVNE</sequence>
<gene>
    <name evidence="1" type="ORF">LY90DRAFT_678084</name>
</gene>
<protein>
    <submittedName>
        <fullName evidence="1">Uncharacterized protein</fullName>
    </submittedName>
</protein>
<dbReference type="Pfam" id="PF07004">
    <property type="entry name" value="SHIPPO-rpt"/>
    <property type="match status" value="5"/>
</dbReference>
<dbReference type="Proteomes" id="UP000193920">
    <property type="component" value="Unassembled WGS sequence"/>
</dbReference>
<dbReference type="OrthoDB" id="429991at2759"/>
<dbReference type="EMBL" id="MCOG01000404">
    <property type="protein sequence ID" value="ORY09710.1"/>
    <property type="molecule type" value="Genomic_DNA"/>
</dbReference>
<name>A0A1Y1ZHH3_9FUNG</name>
<reference evidence="1 2" key="1">
    <citation type="submission" date="2016-08" db="EMBL/GenBank/DDBJ databases">
        <title>A Parts List for Fungal Cellulosomes Revealed by Comparative Genomics.</title>
        <authorList>
            <consortium name="DOE Joint Genome Institute"/>
            <person name="Haitjema C.H."/>
            <person name="Gilmore S.P."/>
            <person name="Henske J.K."/>
            <person name="Solomon K.V."/>
            <person name="De Groot R."/>
            <person name="Kuo A."/>
            <person name="Mondo S.J."/>
            <person name="Salamov A.A."/>
            <person name="Labutti K."/>
            <person name="Zhao Z."/>
            <person name="Chiniquy J."/>
            <person name="Barry K."/>
            <person name="Brewer H.M."/>
            <person name="Purvine S.O."/>
            <person name="Wright A.T."/>
            <person name="Boxma B."/>
            <person name="Van Alen T."/>
            <person name="Hackstein J.H."/>
            <person name="Baker S.E."/>
            <person name="Grigoriev I.V."/>
            <person name="O'Malley M.A."/>
        </authorList>
    </citation>
    <scope>NUCLEOTIDE SEQUENCE [LARGE SCALE GENOMIC DNA]</scope>
    <source>
        <strain evidence="1 2">G1</strain>
    </source>
</reference>
<dbReference type="PANTHER" id="PTHR21580">
    <property type="entry name" value="SHIPPO-1-RELATED"/>
    <property type="match status" value="1"/>
</dbReference>
<evidence type="ECO:0000313" key="2">
    <source>
        <dbReference type="Proteomes" id="UP000193920"/>
    </source>
</evidence>
<proteinExistence type="predicted"/>
<comment type="caution">
    <text evidence="1">The sequence shown here is derived from an EMBL/GenBank/DDBJ whole genome shotgun (WGS) entry which is preliminary data.</text>
</comment>
<organism evidence="1 2">
    <name type="scientific">Neocallimastix californiae</name>
    <dbReference type="NCBI Taxonomy" id="1754190"/>
    <lineage>
        <taxon>Eukaryota</taxon>
        <taxon>Fungi</taxon>
        <taxon>Fungi incertae sedis</taxon>
        <taxon>Chytridiomycota</taxon>
        <taxon>Chytridiomycota incertae sedis</taxon>
        <taxon>Neocallimastigomycetes</taxon>
        <taxon>Neocallimastigales</taxon>
        <taxon>Neocallimastigaceae</taxon>
        <taxon>Neocallimastix</taxon>
    </lineage>
</organism>
<dbReference type="InterPro" id="IPR010736">
    <property type="entry name" value="SHIPPO-rpt"/>
</dbReference>
<dbReference type="InterPro" id="IPR051291">
    <property type="entry name" value="CIMAP"/>
</dbReference>
<keyword evidence="2" id="KW-1185">Reference proteome</keyword>
<accession>A0A1Y1ZHH3</accession>
<evidence type="ECO:0000313" key="1">
    <source>
        <dbReference type="EMBL" id="ORY09710.1"/>
    </source>
</evidence>